<dbReference type="Proteomes" id="UP000247673">
    <property type="component" value="Unassembled WGS sequence"/>
</dbReference>
<name>A0A2V4EC65_9GAMM</name>
<evidence type="ECO:0000313" key="1">
    <source>
        <dbReference type="EMBL" id="PXY92043.1"/>
    </source>
</evidence>
<comment type="caution">
    <text evidence="1">The sequence shown here is derived from an EMBL/GenBank/DDBJ whole genome shotgun (WGS) entry which is preliminary data.</text>
</comment>
<dbReference type="RefSeq" id="WP_086364661.1">
    <property type="nucleotide sequence ID" value="NZ_CP132381.1"/>
</dbReference>
<dbReference type="Gene3D" id="3.30.2000.20">
    <property type="match status" value="1"/>
</dbReference>
<dbReference type="InterPro" id="IPR025395">
    <property type="entry name" value="Phage_tail_terminator-like"/>
</dbReference>
<organism evidence="1 2">
    <name type="scientific">Gilliamella apis</name>
    <dbReference type="NCBI Taxonomy" id="1970738"/>
    <lineage>
        <taxon>Bacteria</taxon>
        <taxon>Pseudomonadati</taxon>
        <taxon>Pseudomonadota</taxon>
        <taxon>Gammaproteobacteria</taxon>
        <taxon>Orbales</taxon>
        <taxon>Orbaceae</taxon>
        <taxon>Gilliamella</taxon>
    </lineage>
</organism>
<proteinExistence type="predicted"/>
<keyword evidence="2" id="KW-1185">Reference proteome</keyword>
<reference evidence="1 2" key="1">
    <citation type="submission" date="2018-05" db="EMBL/GenBank/DDBJ databases">
        <title>Reference genomes for bee gut microbiota database.</title>
        <authorList>
            <person name="Ellegaard K.M."/>
        </authorList>
    </citation>
    <scope>NUCLEOTIDE SEQUENCE [LARGE SCALE GENOMIC DNA]</scope>
    <source>
        <strain evidence="1 2">ESL0172</strain>
    </source>
</reference>
<dbReference type="EMBL" id="QGLO01000004">
    <property type="protein sequence ID" value="PXY92043.1"/>
    <property type="molecule type" value="Genomic_DNA"/>
</dbReference>
<gene>
    <name evidence="1" type="ORF">DKK78_06985</name>
</gene>
<evidence type="ECO:0000313" key="2">
    <source>
        <dbReference type="Proteomes" id="UP000247673"/>
    </source>
</evidence>
<dbReference type="OrthoDB" id="6049303at2"/>
<accession>A0A2V4EC65</accession>
<dbReference type="Pfam" id="PF13554">
    <property type="entry name" value="Phage_tail_terminator_5"/>
    <property type="match status" value="1"/>
</dbReference>
<protein>
    <submittedName>
        <fullName evidence="1">Uncharacterized protein</fullName>
    </submittedName>
</protein>
<dbReference type="AlphaFoldDB" id="A0A2V4EC65"/>
<sequence>MISKIAHLLEEHLQTFATQENLQVVYENIEVKPENEIYLICNILPSITTNFDLEGKLRTYKGVFQVSVVTPINTGIESVHTIVDAIIEHFPLDLELKQDHFSLYINSIPSAYPAVKEKSTYTIPISMNYRADILI</sequence>